<keyword evidence="3" id="KW-1185">Reference proteome</keyword>
<accession>A0A8H5LI00</accession>
<dbReference type="AlphaFoldDB" id="A0A8H5LI00"/>
<proteinExistence type="inferred from homology"/>
<dbReference type="InterPro" id="IPR018794">
    <property type="entry name" value="UPF0538"/>
</dbReference>
<protein>
    <recommendedName>
        <fullName evidence="4">Cytoplasmic protein</fullName>
    </recommendedName>
</protein>
<comment type="similarity">
    <text evidence="1">Belongs to the UPF0538 family.</text>
</comment>
<sequence>MNHSTRTHSDQDLTSLLTGFIMEPSEISSTTTNLTRAKTSATLTVRIIKSFEFRTEKSLVLHNINLETTTVGQLKDIARQAVQTQPGWKPYRNVSLDTLKLYTRAHGAKTSNLIINLDHDDWILDDDNRTLVDLGFENETETSFFNRELYEQFKLDPQTSWDC</sequence>
<evidence type="ECO:0000256" key="1">
    <source>
        <dbReference type="ARBA" id="ARBA00007176"/>
    </source>
</evidence>
<dbReference type="Pfam" id="PF10209">
    <property type="entry name" value="DUF2340"/>
    <property type="match status" value="1"/>
</dbReference>
<comment type="caution">
    <text evidence="2">The sequence shown here is derived from an EMBL/GenBank/DDBJ whole genome shotgun (WGS) entry which is preliminary data.</text>
</comment>
<gene>
    <name evidence="2" type="ORF">D9756_001806</name>
</gene>
<reference evidence="2 3" key="1">
    <citation type="journal article" date="2020" name="ISME J.">
        <title>Uncovering the hidden diversity of litter-decomposition mechanisms in mushroom-forming fungi.</title>
        <authorList>
            <person name="Floudas D."/>
            <person name="Bentzer J."/>
            <person name="Ahren D."/>
            <person name="Johansson T."/>
            <person name="Persson P."/>
            <person name="Tunlid A."/>
        </authorList>
    </citation>
    <scope>NUCLEOTIDE SEQUENCE [LARGE SCALE GENOMIC DNA]</scope>
    <source>
        <strain evidence="2 3">CBS 146.42</strain>
    </source>
</reference>
<dbReference type="PANTHER" id="PTHR18444:SF9">
    <property type="entry name" value="UPF0538 PROTEIN C2ORF76"/>
    <property type="match status" value="1"/>
</dbReference>
<dbReference type="Proteomes" id="UP000559027">
    <property type="component" value="Unassembled WGS sequence"/>
</dbReference>
<evidence type="ECO:0000313" key="3">
    <source>
        <dbReference type="Proteomes" id="UP000559027"/>
    </source>
</evidence>
<evidence type="ECO:0000313" key="2">
    <source>
        <dbReference type="EMBL" id="KAF5357834.1"/>
    </source>
</evidence>
<organism evidence="2 3">
    <name type="scientific">Leucocoprinus leucothites</name>
    <dbReference type="NCBI Taxonomy" id="201217"/>
    <lineage>
        <taxon>Eukaryota</taxon>
        <taxon>Fungi</taxon>
        <taxon>Dikarya</taxon>
        <taxon>Basidiomycota</taxon>
        <taxon>Agaricomycotina</taxon>
        <taxon>Agaricomycetes</taxon>
        <taxon>Agaricomycetidae</taxon>
        <taxon>Agaricales</taxon>
        <taxon>Agaricineae</taxon>
        <taxon>Agaricaceae</taxon>
        <taxon>Leucocoprinus</taxon>
    </lineage>
</organism>
<dbReference type="OrthoDB" id="937at2759"/>
<evidence type="ECO:0008006" key="4">
    <source>
        <dbReference type="Google" id="ProtNLM"/>
    </source>
</evidence>
<dbReference type="PANTHER" id="PTHR18444">
    <property type="entry name" value="UPF0538 FAMILY MEMBER"/>
    <property type="match status" value="1"/>
</dbReference>
<dbReference type="EMBL" id="JAACJO010000005">
    <property type="protein sequence ID" value="KAF5357834.1"/>
    <property type="molecule type" value="Genomic_DNA"/>
</dbReference>
<name>A0A8H5LI00_9AGAR</name>